<dbReference type="Proteomes" id="UP001732700">
    <property type="component" value="Chromosome 5D"/>
</dbReference>
<reference evidence="1" key="1">
    <citation type="submission" date="2021-05" db="EMBL/GenBank/DDBJ databases">
        <authorList>
            <person name="Scholz U."/>
            <person name="Mascher M."/>
            <person name="Fiebig A."/>
        </authorList>
    </citation>
    <scope>NUCLEOTIDE SEQUENCE [LARGE SCALE GENOMIC DNA]</scope>
</reference>
<organism evidence="1 2">
    <name type="scientific">Avena sativa</name>
    <name type="common">Oat</name>
    <dbReference type="NCBI Taxonomy" id="4498"/>
    <lineage>
        <taxon>Eukaryota</taxon>
        <taxon>Viridiplantae</taxon>
        <taxon>Streptophyta</taxon>
        <taxon>Embryophyta</taxon>
        <taxon>Tracheophyta</taxon>
        <taxon>Spermatophyta</taxon>
        <taxon>Magnoliopsida</taxon>
        <taxon>Liliopsida</taxon>
        <taxon>Poales</taxon>
        <taxon>Poaceae</taxon>
        <taxon>BOP clade</taxon>
        <taxon>Pooideae</taxon>
        <taxon>Poodae</taxon>
        <taxon>Poeae</taxon>
        <taxon>Poeae Chloroplast Group 1 (Aveneae type)</taxon>
        <taxon>Aveninae</taxon>
        <taxon>Avena</taxon>
    </lineage>
</organism>
<keyword evidence="2" id="KW-1185">Reference proteome</keyword>
<sequence>MFSSCCSSLVDLTLSFCSYIDDSGLGCLAHCKTLVSLRLISAPQVTSIGLFSVAVGCTSLSALYLIDCEQIDSVEWLEYLDRDGSLEELVVKNCKGINHYDLLEFGSGWMKLQKFEFEEKGGRYDLFSGSGSLFYDPLYDAHSMDIYDFCCESLKDLRLAHIKTWPEIGLRVVLGKCKALENLSLEYVHALNDNDMIALSRSCSNLKSISLRLSLQRYYSEGGYFETRTSFTDNSLYALAHNCPMLQIIDLKFTGCSPDYPSEIGFTQKGFLALIQSCPVRVLVLSTANFFDHEGIKALSSSPHLETLELILCHALTNVGMRFIAQIPCLTNLTLRVCHYVTDAGVAELGRARKLESLVIEYCRGISLQAAQGVAKSVHYSKDYSVVL</sequence>
<accession>A0ACD5YA46</accession>
<evidence type="ECO:0000313" key="2">
    <source>
        <dbReference type="Proteomes" id="UP001732700"/>
    </source>
</evidence>
<proteinExistence type="predicted"/>
<evidence type="ECO:0000313" key="1">
    <source>
        <dbReference type="EnsemblPlants" id="AVESA.00010b.r2.5DG0967940.1.CDS.1"/>
    </source>
</evidence>
<dbReference type="EnsemblPlants" id="AVESA.00010b.r2.5DG0967940.1">
    <property type="protein sequence ID" value="AVESA.00010b.r2.5DG0967940.1.CDS.1"/>
    <property type="gene ID" value="AVESA.00010b.r2.5DG0967940"/>
</dbReference>
<protein>
    <submittedName>
        <fullName evidence="1">Uncharacterized protein</fullName>
    </submittedName>
</protein>
<name>A0ACD5YA46_AVESA</name>
<reference evidence="1" key="2">
    <citation type="submission" date="2025-09" db="UniProtKB">
        <authorList>
            <consortium name="EnsemblPlants"/>
        </authorList>
    </citation>
    <scope>IDENTIFICATION</scope>
</reference>